<evidence type="ECO:0000313" key="1">
    <source>
        <dbReference type="EMBL" id="KAJ1922649.1"/>
    </source>
</evidence>
<comment type="caution">
    <text evidence="1">The sequence shown here is derived from an EMBL/GenBank/DDBJ whole genome shotgun (WGS) entry which is preliminary data.</text>
</comment>
<dbReference type="Gene3D" id="1.10.630.10">
    <property type="entry name" value="Cytochrome P450"/>
    <property type="match status" value="1"/>
</dbReference>
<accession>A0A9W8AA04</accession>
<evidence type="ECO:0000313" key="2">
    <source>
        <dbReference type="Proteomes" id="UP001150569"/>
    </source>
</evidence>
<reference evidence="1" key="1">
    <citation type="submission" date="2022-07" db="EMBL/GenBank/DDBJ databases">
        <title>Phylogenomic reconstructions and comparative analyses of Kickxellomycotina fungi.</title>
        <authorList>
            <person name="Reynolds N.K."/>
            <person name="Stajich J.E."/>
            <person name="Barry K."/>
            <person name="Grigoriev I.V."/>
            <person name="Crous P."/>
            <person name="Smith M.E."/>
        </authorList>
    </citation>
    <scope>NUCLEOTIDE SEQUENCE</scope>
    <source>
        <strain evidence="1">RSA 861</strain>
    </source>
</reference>
<dbReference type="GO" id="GO:0016705">
    <property type="term" value="F:oxidoreductase activity, acting on paired donors, with incorporation or reduction of molecular oxygen"/>
    <property type="evidence" value="ECO:0007669"/>
    <property type="project" value="InterPro"/>
</dbReference>
<evidence type="ECO:0008006" key="3">
    <source>
        <dbReference type="Google" id="ProtNLM"/>
    </source>
</evidence>
<organism evidence="1 2">
    <name type="scientific">Tieghemiomyces parasiticus</name>
    <dbReference type="NCBI Taxonomy" id="78921"/>
    <lineage>
        <taxon>Eukaryota</taxon>
        <taxon>Fungi</taxon>
        <taxon>Fungi incertae sedis</taxon>
        <taxon>Zoopagomycota</taxon>
        <taxon>Kickxellomycotina</taxon>
        <taxon>Dimargaritomycetes</taxon>
        <taxon>Dimargaritales</taxon>
        <taxon>Dimargaritaceae</taxon>
        <taxon>Tieghemiomyces</taxon>
    </lineage>
</organism>
<dbReference type="GO" id="GO:0004497">
    <property type="term" value="F:monooxygenase activity"/>
    <property type="evidence" value="ECO:0007669"/>
    <property type="project" value="InterPro"/>
</dbReference>
<dbReference type="GO" id="GO:0020037">
    <property type="term" value="F:heme binding"/>
    <property type="evidence" value="ECO:0007669"/>
    <property type="project" value="InterPro"/>
</dbReference>
<protein>
    <recommendedName>
        <fullName evidence="3">Cytochrome P450</fullName>
    </recommendedName>
</protein>
<sequence length="244" mass="27654">MAQVVYQIYLGPLAAIPGPFLCELAPSILQLAYHHGRMFELSKRPHARYRPTVRLGCHTVSVADPATLQAVYGSYDNIKTPRWYQECEMFGEGFFTTARSEFHRMRKRVIQPAFAVRALRAMESSTMVCRPVNLVSFFFLDARCQETGTLATDDHHGSDYDAHCYPYRPVGEVTPNLYYVLALLSAGVIADFTLGRSVQLLAWGHHPVTDWLHALTHLVVVSNAFPFLKTRWAYGSYCVSVRDF</sequence>
<dbReference type="AlphaFoldDB" id="A0A9W8AA04"/>
<dbReference type="InterPro" id="IPR036396">
    <property type="entry name" value="Cyt_P450_sf"/>
</dbReference>
<keyword evidence="2" id="KW-1185">Reference proteome</keyword>
<gene>
    <name evidence="1" type="ORF">IWQ60_006389</name>
</gene>
<name>A0A9W8AA04_9FUNG</name>
<dbReference type="GO" id="GO:0005506">
    <property type="term" value="F:iron ion binding"/>
    <property type="evidence" value="ECO:0007669"/>
    <property type="project" value="InterPro"/>
</dbReference>
<proteinExistence type="predicted"/>
<dbReference type="SUPFAM" id="SSF48264">
    <property type="entry name" value="Cytochrome P450"/>
    <property type="match status" value="1"/>
</dbReference>
<dbReference type="OrthoDB" id="1470350at2759"/>
<dbReference type="EMBL" id="JANBPT010000382">
    <property type="protein sequence ID" value="KAJ1922649.1"/>
    <property type="molecule type" value="Genomic_DNA"/>
</dbReference>
<dbReference type="Proteomes" id="UP001150569">
    <property type="component" value="Unassembled WGS sequence"/>
</dbReference>